<dbReference type="OMA" id="QLEICST"/>
<dbReference type="OrthoDB" id="9989112at2759"/>
<evidence type="ECO:0000256" key="4">
    <source>
        <dbReference type="ARBA" id="ARBA00023288"/>
    </source>
</evidence>
<reference evidence="5 6" key="1">
    <citation type="submission" date="2015-12" db="EMBL/GenBank/DDBJ databases">
        <title>The genome of Folsomia candida.</title>
        <authorList>
            <person name="Faddeeva A."/>
            <person name="Derks M.F."/>
            <person name="Anvar Y."/>
            <person name="Smit S."/>
            <person name="Van Straalen N."/>
            <person name="Roelofs D."/>
        </authorList>
    </citation>
    <scope>NUCLEOTIDE SEQUENCE [LARGE SCALE GENOMIC DNA]</scope>
    <source>
        <strain evidence="5 6">VU population</strain>
        <tissue evidence="5">Whole body</tissue>
    </source>
</reference>
<evidence type="ECO:0000313" key="5">
    <source>
        <dbReference type="EMBL" id="OXA40444.1"/>
    </source>
</evidence>
<accession>A0A226D6F3</accession>
<dbReference type="PANTHER" id="PTHR47979">
    <property type="entry name" value="DRAB11-RELATED"/>
    <property type="match status" value="1"/>
</dbReference>
<dbReference type="SMART" id="SM00176">
    <property type="entry name" value="RAN"/>
    <property type="match status" value="1"/>
</dbReference>
<comment type="caution">
    <text evidence="5">The sequence shown here is derived from an EMBL/GenBank/DDBJ whole genome shotgun (WGS) entry which is preliminary data.</text>
</comment>
<dbReference type="InterPro" id="IPR001806">
    <property type="entry name" value="Small_GTPase"/>
</dbReference>
<dbReference type="SUPFAM" id="SSF52540">
    <property type="entry name" value="P-loop containing nucleoside triphosphate hydrolases"/>
    <property type="match status" value="1"/>
</dbReference>
<organism evidence="5 6">
    <name type="scientific">Folsomia candida</name>
    <name type="common">Springtail</name>
    <dbReference type="NCBI Taxonomy" id="158441"/>
    <lineage>
        <taxon>Eukaryota</taxon>
        <taxon>Metazoa</taxon>
        <taxon>Ecdysozoa</taxon>
        <taxon>Arthropoda</taxon>
        <taxon>Hexapoda</taxon>
        <taxon>Collembola</taxon>
        <taxon>Entomobryomorpha</taxon>
        <taxon>Isotomoidea</taxon>
        <taxon>Isotomidae</taxon>
        <taxon>Proisotominae</taxon>
        <taxon>Folsomia</taxon>
    </lineage>
</organism>
<dbReference type="PROSITE" id="PS51419">
    <property type="entry name" value="RAB"/>
    <property type="match status" value="1"/>
</dbReference>
<dbReference type="SMART" id="SM00175">
    <property type="entry name" value="RAB"/>
    <property type="match status" value="1"/>
</dbReference>
<dbReference type="NCBIfam" id="TIGR00231">
    <property type="entry name" value="small_GTP"/>
    <property type="match status" value="1"/>
</dbReference>
<evidence type="ECO:0000256" key="1">
    <source>
        <dbReference type="ARBA" id="ARBA00006270"/>
    </source>
</evidence>
<keyword evidence="3" id="KW-0342">GTP-binding</keyword>
<dbReference type="STRING" id="158441.A0A226D6F3"/>
<dbReference type="AlphaFoldDB" id="A0A226D6F3"/>
<gene>
    <name evidence="5" type="ORF">Fcan01_24770</name>
</gene>
<sequence length="203" mass="22311">MAHDFLFKFILAGDSSVGKTAILQRFTDAEFKSATEYEATVGVDFKTKNVSIEGKEVMIMTWDTAGQETYRSFTRSYFRGSAVVLLVYDVTSRSSFDSIPSWIKDVLEHADNPNLGLVIVGNKKDSALRKVQTDEGAALAAQNGDLLFFETSAKTGEGVHEVFIDAAKQFYKKFQDGLVDFTSDSQGLTLGPKQINQSGKCSC</sequence>
<keyword evidence="2" id="KW-0547">Nucleotide-binding</keyword>
<dbReference type="PRINTS" id="PR00449">
    <property type="entry name" value="RASTRNSFRMNG"/>
</dbReference>
<protein>
    <submittedName>
        <fullName evidence="5">GTP-binding protein yptV4</fullName>
    </submittedName>
</protein>
<dbReference type="FunFam" id="3.40.50.300:FF:001129">
    <property type="entry name" value="ras-related protein Rab-44 isoform X2"/>
    <property type="match status" value="1"/>
</dbReference>
<evidence type="ECO:0000256" key="2">
    <source>
        <dbReference type="ARBA" id="ARBA00022741"/>
    </source>
</evidence>
<dbReference type="GO" id="GO:0005525">
    <property type="term" value="F:GTP binding"/>
    <property type="evidence" value="ECO:0007669"/>
    <property type="project" value="UniProtKB-KW"/>
</dbReference>
<dbReference type="InterPro" id="IPR027417">
    <property type="entry name" value="P-loop_NTPase"/>
</dbReference>
<dbReference type="GO" id="GO:0003924">
    <property type="term" value="F:GTPase activity"/>
    <property type="evidence" value="ECO:0007669"/>
    <property type="project" value="InterPro"/>
</dbReference>
<dbReference type="InterPro" id="IPR050209">
    <property type="entry name" value="Rab_GTPases_membrane_traffic"/>
</dbReference>
<dbReference type="CDD" id="cd00154">
    <property type="entry name" value="Rab"/>
    <property type="match status" value="1"/>
</dbReference>
<dbReference type="EMBL" id="LNIX01000033">
    <property type="protein sequence ID" value="OXA40444.1"/>
    <property type="molecule type" value="Genomic_DNA"/>
</dbReference>
<dbReference type="Gene3D" id="3.40.50.300">
    <property type="entry name" value="P-loop containing nucleotide triphosphate hydrolases"/>
    <property type="match status" value="1"/>
</dbReference>
<comment type="similarity">
    <text evidence="1">Belongs to the small GTPase superfamily. Rab family.</text>
</comment>
<name>A0A226D6F3_FOLCA</name>
<dbReference type="SMART" id="SM00173">
    <property type="entry name" value="RAS"/>
    <property type="match status" value="1"/>
</dbReference>
<keyword evidence="6" id="KW-1185">Reference proteome</keyword>
<evidence type="ECO:0000313" key="6">
    <source>
        <dbReference type="Proteomes" id="UP000198287"/>
    </source>
</evidence>
<dbReference type="PROSITE" id="PS51421">
    <property type="entry name" value="RAS"/>
    <property type="match status" value="1"/>
</dbReference>
<dbReference type="PROSITE" id="PS51420">
    <property type="entry name" value="RHO"/>
    <property type="match status" value="1"/>
</dbReference>
<dbReference type="Pfam" id="PF00071">
    <property type="entry name" value="Ras"/>
    <property type="match status" value="1"/>
</dbReference>
<dbReference type="SMART" id="SM00174">
    <property type="entry name" value="RHO"/>
    <property type="match status" value="1"/>
</dbReference>
<evidence type="ECO:0000256" key="3">
    <source>
        <dbReference type="ARBA" id="ARBA00023134"/>
    </source>
</evidence>
<proteinExistence type="inferred from homology"/>
<keyword evidence="4" id="KW-0449">Lipoprotein</keyword>
<dbReference type="InterPro" id="IPR005225">
    <property type="entry name" value="Small_GTP-bd"/>
</dbReference>
<dbReference type="Proteomes" id="UP000198287">
    <property type="component" value="Unassembled WGS sequence"/>
</dbReference>